<gene>
    <name evidence="12 14" type="primary">ccmE</name>
    <name evidence="12" type="synonym">cycJ</name>
    <name evidence="14" type="ORF">RGQ30_12040</name>
</gene>
<keyword evidence="9 12" id="KW-0408">Iron</keyword>
<dbReference type="SUPFAM" id="SSF82093">
    <property type="entry name" value="Heme chaperone CcmE"/>
    <property type="match status" value="1"/>
</dbReference>
<dbReference type="Gene3D" id="2.40.50.140">
    <property type="entry name" value="Nucleic acid-binding proteins"/>
    <property type="match status" value="1"/>
</dbReference>
<evidence type="ECO:0000256" key="8">
    <source>
        <dbReference type="ARBA" id="ARBA00022989"/>
    </source>
</evidence>
<dbReference type="Proteomes" id="UP001329151">
    <property type="component" value="Chromosome"/>
</dbReference>
<feature type="topological domain" description="Cytoplasmic" evidence="12">
    <location>
        <begin position="1"/>
        <end position="8"/>
    </location>
</feature>
<dbReference type="GO" id="GO:0020037">
    <property type="term" value="F:heme binding"/>
    <property type="evidence" value="ECO:0007669"/>
    <property type="project" value="InterPro"/>
</dbReference>
<dbReference type="KEGG" id="lto:RGQ30_12040"/>
<keyword evidence="15" id="KW-1185">Reference proteome</keyword>
<dbReference type="GO" id="GO:0046872">
    <property type="term" value="F:metal ion binding"/>
    <property type="evidence" value="ECO:0007669"/>
    <property type="project" value="UniProtKB-KW"/>
</dbReference>
<evidence type="ECO:0000256" key="12">
    <source>
        <dbReference type="HAMAP-Rule" id="MF_01959"/>
    </source>
</evidence>
<dbReference type="InterPro" id="IPR012340">
    <property type="entry name" value="NA-bd_OB-fold"/>
</dbReference>
<dbReference type="PANTHER" id="PTHR34128:SF2">
    <property type="entry name" value="CYTOCHROME C-TYPE BIOGENESIS PROTEIN CCME HOMOLOG, MITOCHONDRIAL"/>
    <property type="match status" value="1"/>
</dbReference>
<keyword evidence="7 12" id="KW-0735">Signal-anchor</keyword>
<evidence type="ECO:0000256" key="2">
    <source>
        <dbReference type="ARBA" id="ARBA00022475"/>
    </source>
</evidence>
<keyword evidence="3 12" id="KW-0349">Heme</keyword>
<dbReference type="EMBL" id="AP028947">
    <property type="protein sequence ID" value="BET25703.1"/>
    <property type="molecule type" value="Genomic_DNA"/>
</dbReference>
<dbReference type="GO" id="GO:0005886">
    <property type="term" value="C:plasma membrane"/>
    <property type="evidence" value="ECO:0007669"/>
    <property type="project" value="UniProtKB-SubCell"/>
</dbReference>
<name>A0AA86J0E9_9BURK</name>
<keyword evidence="10 12" id="KW-0472">Membrane</keyword>
<keyword evidence="8 12" id="KW-1133">Transmembrane helix</keyword>
<keyword evidence="4 12" id="KW-0812">Transmembrane</keyword>
<evidence type="ECO:0000313" key="15">
    <source>
        <dbReference type="Proteomes" id="UP001329151"/>
    </source>
</evidence>
<keyword evidence="6 12" id="KW-0201">Cytochrome c-type biogenesis</keyword>
<evidence type="ECO:0000256" key="7">
    <source>
        <dbReference type="ARBA" id="ARBA00022968"/>
    </source>
</evidence>
<dbReference type="NCBIfam" id="NF009727">
    <property type="entry name" value="PRK13254.1-1"/>
    <property type="match status" value="1"/>
</dbReference>
<proteinExistence type="inferred from homology"/>
<keyword evidence="2 12" id="KW-1003">Cell membrane</keyword>
<dbReference type="AlphaFoldDB" id="A0AA86J0E9"/>
<keyword evidence="5 12" id="KW-0479">Metal-binding</keyword>
<evidence type="ECO:0000313" key="14">
    <source>
        <dbReference type="EMBL" id="BET25703.1"/>
    </source>
</evidence>
<protein>
    <recommendedName>
        <fullName evidence="12">Cytochrome c-type biogenesis protein CcmE</fullName>
    </recommendedName>
    <alternativeName>
        <fullName evidence="12">Cytochrome c maturation protein E</fullName>
    </alternativeName>
    <alternativeName>
        <fullName evidence="12">Heme chaperone CcmE</fullName>
    </alternativeName>
</protein>
<comment type="function">
    <text evidence="11 12">Heme chaperone required for the biogenesis of c-type cytochromes. Transiently binds heme delivered by CcmC and transfers the heme to apo-cytochromes in a process facilitated by CcmF and CcmH.</text>
</comment>
<dbReference type="PANTHER" id="PTHR34128">
    <property type="entry name" value="CYTOCHROME C-TYPE BIOGENESIS PROTEIN CCME HOMOLOG, MITOCHONDRIAL"/>
    <property type="match status" value="1"/>
</dbReference>
<evidence type="ECO:0000256" key="10">
    <source>
        <dbReference type="ARBA" id="ARBA00023136"/>
    </source>
</evidence>
<evidence type="ECO:0000256" key="4">
    <source>
        <dbReference type="ARBA" id="ARBA00022692"/>
    </source>
</evidence>
<evidence type="ECO:0000256" key="5">
    <source>
        <dbReference type="ARBA" id="ARBA00022723"/>
    </source>
</evidence>
<dbReference type="HAMAP" id="MF_01959">
    <property type="entry name" value="CcmE"/>
    <property type="match status" value="1"/>
</dbReference>
<dbReference type="FunFam" id="2.40.50.140:FF:000104">
    <property type="entry name" value="Cytochrome c-type biogenesis protein CcmE"/>
    <property type="match status" value="1"/>
</dbReference>
<sequence length="135" mass="14582">MSNARAYRAAWLAAIVVVALGFGIALVKVFNENLVFFYTPTQILSGDVPQGEKTYRLGGMVEVGSVQREADSLKVSFVVTDLNNKVPVQFNGILPDLFKEGTGVVADGQWDGTTFVASEVLAKHDEDYMPPGVAQ</sequence>
<dbReference type="InterPro" id="IPR004329">
    <property type="entry name" value="CcmE"/>
</dbReference>
<comment type="similarity">
    <text evidence="12">Belongs to the CcmE/CycJ family.</text>
</comment>
<dbReference type="InterPro" id="IPR036127">
    <property type="entry name" value="CcmE-like_sf"/>
</dbReference>
<evidence type="ECO:0000256" key="1">
    <source>
        <dbReference type="ARBA" id="ARBA00004533"/>
    </source>
</evidence>
<evidence type="ECO:0000256" key="11">
    <source>
        <dbReference type="ARBA" id="ARBA00056663"/>
    </source>
</evidence>
<evidence type="ECO:0000256" key="6">
    <source>
        <dbReference type="ARBA" id="ARBA00022748"/>
    </source>
</evidence>
<dbReference type="GO" id="GO:0017004">
    <property type="term" value="P:cytochrome complex assembly"/>
    <property type="evidence" value="ECO:0007669"/>
    <property type="project" value="UniProtKB-KW"/>
</dbReference>
<accession>A0AA86J0E9</accession>
<dbReference type="GO" id="GO:0017003">
    <property type="term" value="P:protein-heme linkage"/>
    <property type="evidence" value="ECO:0007669"/>
    <property type="project" value="UniProtKB-UniRule"/>
</dbReference>
<comment type="subcellular location">
    <subcellularLocation>
        <location evidence="1">Cell inner membrane</location>
    </subcellularLocation>
    <subcellularLocation>
        <location evidence="12">Cell membrane</location>
        <topology evidence="12">Single-pass type II membrane protein</topology>
    </subcellularLocation>
</comment>
<evidence type="ECO:0000256" key="3">
    <source>
        <dbReference type="ARBA" id="ARBA00022617"/>
    </source>
</evidence>
<feature type="binding site" description="covalent" evidence="12 13">
    <location>
        <position position="124"/>
    </location>
    <ligand>
        <name>heme</name>
        <dbReference type="ChEBI" id="CHEBI:30413"/>
    </ligand>
</feature>
<evidence type="ECO:0000256" key="13">
    <source>
        <dbReference type="PIRSR" id="PIRSR604329-50"/>
    </source>
</evidence>
<feature type="topological domain" description="Extracellular" evidence="12">
    <location>
        <begin position="30"/>
        <end position="135"/>
    </location>
</feature>
<reference evidence="14 15" key="1">
    <citation type="submission" date="2023-10" db="EMBL/GenBank/DDBJ databases">
        <title>Complete Genome Sequence of Limnobacter thiooxidans CS-K2T, Isolated from freshwater lake sediments in Bavaria, Germany.</title>
        <authorList>
            <person name="Naruki M."/>
            <person name="Watanabe A."/>
            <person name="Warashina T."/>
            <person name="Morita T."/>
            <person name="Arakawa K."/>
        </authorList>
    </citation>
    <scope>NUCLEOTIDE SEQUENCE [LARGE SCALE GENOMIC DNA]</scope>
    <source>
        <strain evidence="14 15">CS-K2</strain>
    </source>
</reference>
<evidence type="ECO:0000256" key="9">
    <source>
        <dbReference type="ARBA" id="ARBA00023004"/>
    </source>
</evidence>
<dbReference type="Pfam" id="PF03100">
    <property type="entry name" value="CcmE"/>
    <property type="match status" value="1"/>
</dbReference>
<organism evidence="14 15">
    <name type="scientific">Limnobacter thiooxidans</name>
    <dbReference type="NCBI Taxonomy" id="131080"/>
    <lineage>
        <taxon>Bacteria</taxon>
        <taxon>Pseudomonadati</taxon>
        <taxon>Pseudomonadota</taxon>
        <taxon>Betaproteobacteria</taxon>
        <taxon>Burkholderiales</taxon>
        <taxon>Burkholderiaceae</taxon>
        <taxon>Limnobacter</taxon>
    </lineage>
</organism>
<feature type="binding site" description="axial binding residue" evidence="12 13">
    <location>
        <position position="128"/>
    </location>
    <ligand>
        <name>heme</name>
        <dbReference type="ChEBI" id="CHEBI:30413"/>
    </ligand>
    <ligandPart>
        <name>Fe</name>
        <dbReference type="ChEBI" id="CHEBI:18248"/>
    </ligandPart>
</feature>